<feature type="compositionally biased region" description="Basic residues" evidence="1">
    <location>
        <begin position="22"/>
        <end position="31"/>
    </location>
</feature>
<keyword evidence="2" id="KW-1133">Transmembrane helix</keyword>
<gene>
    <name evidence="3" type="ORF">R8Z58_04215</name>
</gene>
<evidence type="ECO:0000256" key="1">
    <source>
        <dbReference type="SAM" id="MobiDB-lite"/>
    </source>
</evidence>
<feature type="region of interest" description="Disordered" evidence="1">
    <location>
        <begin position="567"/>
        <end position="587"/>
    </location>
</feature>
<keyword evidence="4" id="KW-1185">Reference proteome</keyword>
<dbReference type="InterPro" id="IPR025101">
    <property type="entry name" value="DUF4012"/>
</dbReference>
<feature type="region of interest" description="Disordered" evidence="1">
    <location>
        <begin position="1"/>
        <end position="38"/>
    </location>
</feature>
<reference evidence="3 4" key="1">
    <citation type="submission" date="2023-11" db="EMBL/GenBank/DDBJ databases">
        <title>Draft genome sequence of Microbacterium arthrosphaerae JCM 30492.</title>
        <authorList>
            <person name="Zhang G."/>
            <person name="Ding Y."/>
        </authorList>
    </citation>
    <scope>NUCLEOTIDE SEQUENCE [LARGE SCALE GENOMIC DNA]</scope>
    <source>
        <strain evidence="3 4">JCM 30492</strain>
    </source>
</reference>
<proteinExistence type="predicted"/>
<evidence type="ECO:0000256" key="2">
    <source>
        <dbReference type="SAM" id="Phobius"/>
    </source>
</evidence>
<accession>A0ABU4GY20</accession>
<keyword evidence="2" id="KW-0472">Membrane</keyword>
<dbReference type="Proteomes" id="UP001283109">
    <property type="component" value="Unassembled WGS sequence"/>
</dbReference>
<evidence type="ECO:0000313" key="4">
    <source>
        <dbReference type="Proteomes" id="UP001283109"/>
    </source>
</evidence>
<dbReference type="EMBL" id="JAWQEV010000001">
    <property type="protein sequence ID" value="MDW4571978.1"/>
    <property type="molecule type" value="Genomic_DNA"/>
</dbReference>
<keyword evidence="2" id="KW-0812">Transmembrane</keyword>
<comment type="caution">
    <text evidence="3">The sequence shown here is derived from an EMBL/GenBank/DDBJ whole genome shotgun (WGS) entry which is preliminary data.</text>
</comment>
<evidence type="ECO:0000313" key="3">
    <source>
        <dbReference type="EMBL" id="MDW4571978.1"/>
    </source>
</evidence>
<dbReference type="Pfam" id="PF13196">
    <property type="entry name" value="DUF4012"/>
    <property type="match status" value="1"/>
</dbReference>
<sequence length="664" mass="72233">MTSSPPSPASRPATTSSSARMRPAKKPVARHAARETNGQRLKRRTGIAFAAVSGSLLVIAAVALVAIGTFTMQVLQVRDDLEAAKEELKVLADAAVSMDVAQLEQSSDEIITRTQRAEEVSSGVLWDLASEIPEVGNNVAAVRTVAQVVNTITSQSIPPVVDMVAAADTGEQQTESIGFDLRPFLGAGTVLPTIITSFEDASAIASGLDRTGVLPAVYEPLDEMVNLLTLATPILKIVDEHLPAVLHAAGADKPMLYQLMIQTPAEIRATGGGPAHWLVLKVENGRAQLLGQENGVDLMYTELPEEGFDTVNGSLIKLPSKTSSLYPFELGNWSSNFTMTPHFPRAVELFQATREWTGKEKFDGVISIDPVVLAHMLEATGPLTLASGEVVDAQNAASLLMSEPYERFGTDNAAMDAFFSEVTSVMFTALTGGQWEIGAMWDQLVRSAEEGRIFLWFEDEGLQSLAHEYGLDGALREDNTEATQLGIYFNDYSVGKLEYWLDYTQHASCQADERTITVTMELHSGMTEDISSEYTLGLRNQFRDIDPRTMMLDVLFFAPPGAEILRTDPKRGDWQDPPNWQGNRFRDRAGVDHDNTAVSRTILLEMGETRTISYEVKLPDGDLGPLELRHSPGANDTEVTVDANCGALFASPEGSRNIRLSKIG</sequence>
<feature type="compositionally biased region" description="Low complexity" evidence="1">
    <location>
        <begin position="10"/>
        <end position="21"/>
    </location>
</feature>
<organism evidence="3 4">
    <name type="scientific">Microbacterium arthrosphaerae</name>
    <dbReference type="NCBI Taxonomy" id="792652"/>
    <lineage>
        <taxon>Bacteria</taxon>
        <taxon>Bacillati</taxon>
        <taxon>Actinomycetota</taxon>
        <taxon>Actinomycetes</taxon>
        <taxon>Micrococcales</taxon>
        <taxon>Microbacteriaceae</taxon>
        <taxon>Microbacterium</taxon>
    </lineage>
</organism>
<name>A0ABU4GY20_9MICO</name>
<protein>
    <submittedName>
        <fullName evidence="3">DUF4012 domain-containing protein</fullName>
    </submittedName>
</protein>
<feature type="transmembrane region" description="Helical" evidence="2">
    <location>
        <begin position="47"/>
        <end position="70"/>
    </location>
</feature>